<reference evidence="2 3" key="1">
    <citation type="journal article" date="2010" name="Stand. Genomic Sci.">
        <title>Complete genome sequence of Arcanobacterium haemolyticum type strain (11018).</title>
        <authorList>
            <person name="Yasawong M."/>
            <person name="Teshima H."/>
            <person name="Lapidus A."/>
            <person name="Nolan M."/>
            <person name="Lucas S."/>
            <person name="Glavina Del Rio T."/>
            <person name="Tice H."/>
            <person name="Cheng J."/>
            <person name="Bruce D."/>
            <person name="Detter C."/>
            <person name="Tapia R."/>
            <person name="Han C."/>
            <person name="Goodwin L."/>
            <person name="Pitluck S."/>
            <person name="Liolios K."/>
            <person name="Ivanova N."/>
            <person name="Mavromatis K."/>
            <person name="Mikhailova N."/>
            <person name="Pati A."/>
            <person name="Chen A."/>
            <person name="Palaniappan K."/>
            <person name="Land M."/>
            <person name="Hauser L."/>
            <person name="Chang Y."/>
            <person name="Jeffries C."/>
            <person name="Rohde M."/>
            <person name="Sikorski J."/>
            <person name="Pukall R."/>
            <person name="Goker M."/>
            <person name="Woyke T."/>
            <person name="Bristow J."/>
            <person name="Eisen J."/>
            <person name="Markowitz V."/>
            <person name="Hugenholtz P."/>
            <person name="Kyrpides N."/>
            <person name="Klenk H."/>
        </authorList>
    </citation>
    <scope>NUCLEOTIDE SEQUENCE [LARGE SCALE GENOMIC DNA]</scope>
    <source>
        <strain evidence="3">ATCC 9345 / DSM 20595 / CCUG 17215 / LMG 16163 / NBRC 15585 / NCTC 8452 / 11018</strain>
    </source>
</reference>
<dbReference type="HOGENOM" id="CLU_111897_0_0_11"/>
<organism evidence="2 3">
    <name type="scientific">Arcanobacterium haemolyticum (strain ATCC 9345 / DSM 20595 / CCM 5947 / CCUG 17215 / LMG 16163 / NBRC 15585 / NCTC 8452 / 11018)</name>
    <dbReference type="NCBI Taxonomy" id="644284"/>
    <lineage>
        <taxon>Bacteria</taxon>
        <taxon>Bacillati</taxon>
        <taxon>Actinomycetota</taxon>
        <taxon>Actinomycetes</taxon>
        <taxon>Actinomycetales</taxon>
        <taxon>Actinomycetaceae</taxon>
        <taxon>Arcanobacterium</taxon>
    </lineage>
</organism>
<protein>
    <recommendedName>
        <fullName evidence="4">N-acetyltransferase domain-containing protein</fullName>
    </recommendedName>
</protein>
<name>D7BMQ0_ARCHD</name>
<evidence type="ECO:0000256" key="1">
    <source>
        <dbReference type="SAM" id="Phobius"/>
    </source>
</evidence>
<dbReference type="STRING" id="644284.Arch_0446"/>
<keyword evidence="3" id="KW-1185">Reference proteome</keyword>
<evidence type="ECO:0008006" key="4">
    <source>
        <dbReference type="Google" id="ProtNLM"/>
    </source>
</evidence>
<evidence type="ECO:0000313" key="2">
    <source>
        <dbReference type="EMBL" id="ADH92199.1"/>
    </source>
</evidence>
<keyword evidence="1" id="KW-0472">Membrane</keyword>
<sequence length="205" mass="22826">MNWWEIFGWAGSVLVVVSLWVPSVWRFRILNLSGSLIATIYNIYFGIWPYAAMNGVIVGIDAYWIARLSRKGTTTERGYAVVAASPSDALVQHFISRNAADIATSYPHFSASKLEGTYVQFIMHEDEIVGLFAMSQQGSVGSIVIDYVTPRFRDLGPGRYIYTHITMFAKAGISEVRISPAETADPAYFSKLGFTEDSGYLIRTI</sequence>
<evidence type="ECO:0000313" key="3">
    <source>
        <dbReference type="Proteomes" id="UP000000376"/>
    </source>
</evidence>
<dbReference type="KEGG" id="ahe:Arch_0446"/>
<dbReference type="EMBL" id="CP002045">
    <property type="protein sequence ID" value="ADH92199.1"/>
    <property type="molecule type" value="Genomic_DNA"/>
</dbReference>
<dbReference type="InterPro" id="IPR016181">
    <property type="entry name" value="Acyl_CoA_acyltransferase"/>
</dbReference>
<proteinExistence type="predicted"/>
<dbReference type="AlphaFoldDB" id="D7BMQ0"/>
<dbReference type="OrthoDB" id="677174at2"/>
<dbReference type="Gene3D" id="3.40.630.30">
    <property type="match status" value="1"/>
</dbReference>
<keyword evidence="1" id="KW-1133">Transmembrane helix</keyword>
<keyword evidence="1" id="KW-0812">Transmembrane</keyword>
<feature type="transmembrane region" description="Helical" evidence="1">
    <location>
        <begin position="6"/>
        <end position="25"/>
    </location>
</feature>
<dbReference type="RefSeq" id="WP_013169697.1">
    <property type="nucleotide sequence ID" value="NC_014218.1"/>
</dbReference>
<dbReference type="eggNOG" id="COG1246">
    <property type="taxonomic scope" value="Bacteria"/>
</dbReference>
<accession>D7BMQ0</accession>
<dbReference type="Proteomes" id="UP000000376">
    <property type="component" value="Chromosome"/>
</dbReference>
<gene>
    <name evidence="2" type="ordered locus">Arch_0446</name>
</gene>
<dbReference type="SUPFAM" id="SSF55729">
    <property type="entry name" value="Acyl-CoA N-acyltransferases (Nat)"/>
    <property type="match status" value="1"/>
</dbReference>